<accession>A0ACB8AWT2</accession>
<keyword evidence="2" id="KW-1185">Reference proteome</keyword>
<name>A0ACB8AWT2_9AGAM</name>
<comment type="caution">
    <text evidence="1">The sequence shown here is derived from an EMBL/GenBank/DDBJ whole genome shotgun (WGS) entry which is preliminary data.</text>
</comment>
<evidence type="ECO:0000313" key="2">
    <source>
        <dbReference type="Proteomes" id="UP000790709"/>
    </source>
</evidence>
<sequence length="116" mass="13195">MWQSTFVLRVFSANLNFIQGAVNIPELVDHNYTPRAALTLSTVVVQHCWGAETSHLLKATKLIPTKDWEIIIAEAQKYCKETTHKNNGDDSEDDKDEDNGDESDDVEDEYTDLFAY</sequence>
<proteinExistence type="predicted"/>
<dbReference type="Proteomes" id="UP000790709">
    <property type="component" value="Unassembled WGS sequence"/>
</dbReference>
<evidence type="ECO:0000313" key="1">
    <source>
        <dbReference type="EMBL" id="KAH7918006.1"/>
    </source>
</evidence>
<reference evidence="1" key="1">
    <citation type="journal article" date="2021" name="New Phytol.">
        <title>Evolutionary innovations through gain and loss of genes in the ectomycorrhizal Boletales.</title>
        <authorList>
            <person name="Wu G."/>
            <person name="Miyauchi S."/>
            <person name="Morin E."/>
            <person name="Kuo A."/>
            <person name="Drula E."/>
            <person name="Varga T."/>
            <person name="Kohler A."/>
            <person name="Feng B."/>
            <person name="Cao Y."/>
            <person name="Lipzen A."/>
            <person name="Daum C."/>
            <person name="Hundley H."/>
            <person name="Pangilinan J."/>
            <person name="Johnson J."/>
            <person name="Barry K."/>
            <person name="LaButti K."/>
            <person name="Ng V."/>
            <person name="Ahrendt S."/>
            <person name="Min B."/>
            <person name="Choi I.G."/>
            <person name="Park H."/>
            <person name="Plett J.M."/>
            <person name="Magnuson J."/>
            <person name="Spatafora J.W."/>
            <person name="Nagy L.G."/>
            <person name="Henrissat B."/>
            <person name="Grigoriev I.V."/>
            <person name="Yang Z.L."/>
            <person name="Xu J."/>
            <person name="Martin F.M."/>
        </authorList>
    </citation>
    <scope>NUCLEOTIDE SEQUENCE</scope>
    <source>
        <strain evidence="1">KUC20120723A-06</strain>
    </source>
</reference>
<gene>
    <name evidence="1" type="ORF">BV22DRAFT_1052027</name>
</gene>
<protein>
    <submittedName>
        <fullName evidence="1">Uncharacterized protein</fullName>
    </submittedName>
</protein>
<organism evidence="1 2">
    <name type="scientific">Leucogyrophana mollusca</name>
    <dbReference type="NCBI Taxonomy" id="85980"/>
    <lineage>
        <taxon>Eukaryota</taxon>
        <taxon>Fungi</taxon>
        <taxon>Dikarya</taxon>
        <taxon>Basidiomycota</taxon>
        <taxon>Agaricomycotina</taxon>
        <taxon>Agaricomycetes</taxon>
        <taxon>Agaricomycetidae</taxon>
        <taxon>Boletales</taxon>
        <taxon>Boletales incertae sedis</taxon>
        <taxon>Leucogyrophana</taxon>
    </lineage>
</organism>
<dbReference type="EMBL" id="MU266876">
    <property type="protein sequence ID" value="KAH7918006.1"/>
    <property type="molecule type" value="Genomic_DNA"/>
</dbReference>